<evidence type="ECO:0000259" key="3">
    <source>
        <dbReference type="Pfam" id="PF16244"/>
    </source>
</evidence>
<evidence type="ECO:0000313" key="5">
    <source>
        <dbReference type="Proteomes" id="UP000663505"/>
    </source>
</evidence>
<dbReference type="EMBL" id="CP071182">
    <property type="protein sequence ID" value="QSO47547.1"/>
    <property type="molecule type" value="Genomic_DNA"/>
</dbReference>
<dbReference type="PROSITE" id="PS51257">
    <property type="entry name" value="PROKAR_LIPOPROTEIN"/>
    <property type="match status" value="1"/>
</dbReference>
<feature type="region of interest" description="Disordered" evidence="1">
    <location>
        <begin position="33"/>
        <end position="57"/>
    </location>
</feature>
<dbReference type="Proteomes" id="UP000663505">
    <property type="component" value="Chromosome"/>
</dbReference>
<feature type="region of interest" description="Disordered" evidence="1">
    <location>
        <begin position="413"/>
        <end position="446"/>
    </location>
</feature>
<protein>
    <recommendedName>
        <fullName evidence="3">YcdB/YcdC repeated domain-containing protein</fullName>
    </recommendedName>
</protein>
<dbReference type="KEGG" id="afx:JZ786_00295"/>
<name>A0A9X7VZR6_9BACL</name>
<dbReference type="RefSeq" id="WP_206656891.1">
    <property type="nucleotide sequence ID" value="NZ_CP071182.1"/>
</dbReference>
<dbReference type="Pfam" id="PF16244">
    <property type="entry name" value="DUF4901"/>
    <property type="match status" value="1"/>
</dbReference>
<sequence>MNMRKGILSLSGVAIVLGTGCVTALAGTVAGTATTSSATSPSVNLSQTSGTGSSTSTNLGVKLTQQDAINIINKAFPDLAKLPGVSLNASLQPDPFMAGHQIYQLTWNPVASQPGAGGPNLAQTFILASVDANTGQITQFQRQTADWTLTTPISAEAAAAKAKTILAQLAPNYANQMVLQPAPSGNNGLSFLFVRAVNGVIAPFDQAQVGLSPDGQLVYYRFTWIPATIPSMPTHTIDTATATTDFMQALHMHLSYQQQYTRSGPGPMQLVYTPSPSTPAPLVTGIPSIDALTGQPLGADGKPIQATSSGTAAKLGPLVPGGPVHYPTRLTEPLTQMQVEQAARKMLDLSTQDWTVSGGGQGSIASASGNDETLMVSFTNTKSNENISLGMDTSTGVVTSYNANSVMVPGATTVTSTSSASSSSTGTTTASTASSSGGTKASPTSQKASVDAVADAFVEKMFPNLTGAIVRMPSTNAPQYGGPGINPSQGVQYSFLVHGIPVNGFSVFVDPTTGKVVSFNLFQDPTSLPNLPNPSGAISASAARNAFLKRNPLVLQYMLPETTASSSRPLPSKYSSTAKLVYAPTPMASGTGTLDAITGDWIPSASFGIQMPTVLPNNPTQQEKAIALLESHGITNATSTTAPGTINPSTPMTRIQFEQWLTRAYGVTYGANTQLNFSDIPANSPYQKDLLQGVLEGWLPNSGAFRPSAPLTRLQAADWLVAWMGWAPVAAHAQYFKIPFADASAIPTADQGAATIAADSGMIPLQSGAFNPNGTMTMGQAAVAMVSAVQTLLSSTNTATGTN</sequence>
<keyword evidence="2" id="KW-0732">Signal</keyword>
<reference evidence="4 5" key="1">
    <citation type="submission" date="2021-02" db="EMBL/GenBank/DDBJ databases">
        <title>Alicyclobacillus curvatus sp. nov. and Alicyclobacillus mengziensis sp. nov., two acidophilic bacteria isolated from acid mine drainage.</title>
        <authorList>
            <person name="Huang Y."/>
        </authorList>
    </citation>
    <scope>NUCLEOTIDE SEQUENCE [LARGE SCALE GENOMIC DNA]</scope>
    <source>
        <strain evidence="4 5">S30H14</strain>
    </source>
</reference>
<organism evidence="4 5">
    <name type="scientific">Alicyclobacillus mengziensis</name>
    <dbReference type="NCBI Taxonomy" id="2931921"/>
    <lineage>
        <taxon>Bacteria</taxon>
        <taxon>Bacillati</taxon>
        <taxon>Bacillota</taxon>
        <taxon>Bacilli</taxon>
        <taxon>Bacillales</taxon>
        <taxon>Alicyclobacillaceae</taxon>
        <taxon>Alicyclobacillus</taxon>
    </lineage>
</organism>
<feature type="compositionally biased region" description="Low complexity" evidence="1">
    <location>
        <begin position="413"/>
        <end position="445"/>
    </location>
</feature>
<dbReference type="AlphaFoldDB" id="A0A9X7VZR6"/>
<gene>
    <name evidence="4" type="ORF">JZ786_00295</name>
</gene>
<feature type="chain" id="PRO_5040742037" description="YcdB/YcdC repeated domain-containing protein" evidence="2">
    <location>
        <begin position="27"/>
        <end position="803"/>
    </location>
</feature>
<keyword evidence="5" id="KW-1185">Reference proteome</keyword>
<accession>A0A9X7VZR6</accession>
<evidence type="ECO:0000313" key="4">
    <source>
        <dbReference type="EMBL" id="QSO47547.1"/>
    </source>
</evidence>
<feature type="signal peptide" evidence="2">
    <location>
        <begin position="1"/>
        <end position="26"/>
    </location>
</feature>
<evidence type="ECO:0000256" key="2">
    <source>
        <dbReference type="SAM" id="SignalP"/>
    </source>
</evidence>
<evidence type="ECO:0000256" key="1">
    <source>
        <dbReference type="SAM" id="MobiDB-lite"/>
    </source>
</evidence>
<proteinExistence type="predicted"/>
<feature type="domain" description="YcdB/YcdC repeated" evidence="3">
    <location>
        <begin position="123"/>
        <end position="224"/>
    </location>
</feature>
<dbReference type="InterPro" id="IPR032599">
    <property type="entry name" value="YcdB/YcdC_rep_domain"/>
</dbReference>